<dbReference type="EMBL" id="JAJVCZ030000002">
    <property type="protein sequence ID" value="KAL0263013.1"/>
    <property type="molecule type" value="Genomic_DNA"/>
</dbReference>
<sequence length="506" mass="55746">MWYIQLLDLNFEPGLLAIKSPEGGGVGIELFHSRRPVTGCTYMPASTPLLPFAPAFVEWHCPEQNATAYLGHRHPRPPCQLTLEIRFGETESAAFFKLRTPVALKACAKKTNVLAFILPDRILSLHGEADPDLDTTIVPATVRRGLTHAKACFPSDPICSLRFTLSKPPVIVIPAATSLAPATTASGDILNALKSFAQATEFTVYFARKQLPQELLKSLCTLAHDAGLKPIARQLDLTGLYRGHGGEMIEGADMHIPTPGVESPPSYDELALPSPPPPPISGKNAKGRAPDSPTPRPVAKKPKLAASSAKDVDAQQQQQQRKVLEDQVESGAESPPSYDELARSPSRPPVPRKAAVKSRMRTTSSTPNPNAKMPKLTPSSTAKDVSEQQQQQPPPTALEAQVAQLVHKALDTFRHELRQEMRERLTQLEEKLEARIDATAEELRREAGDDMDNLRHETDEATDARIDDQMLAVRDELREHMRDELRDVEERLRDRLCSASLSLNFD</sequence>
<evidence type="ECO:0000256" key="1">
    <source>
        <dbReference type="SAM" id="MobiDB-lite"/>
    </source>
</evidence>
<evidence type="ECO:0000313" key="3">
    <source>
        <dbReference type="Proteomes" id="UP001430584"/>
    </source>
</evidence>
<proteinExistence type="predicted"/>
<accession>A0ABR3CQW4</accession>
<feature type="compositionally biased region" description="Low complexity" evidence="1">
    <location>
        <begin position="304"/>
        <end position="320"/>
    </location>
</feature>
<comment type="caution">
    <text evidence="2">The sequence shown here is derived from an EMBL/GenBank/DDBJ whole genome shotgun (WGS) entry which is preliminary data.</text>
</comment>
<evidence type="ECO:0000313" key="2">
    <source>
        <dbReference type="EMBL" id="KAL0263013.1"/>
    </source>
</evidence>
<dbReference type="Gene3D" id="1.20.120.20">
    <property type="entry name" value="Apolipoprotein"/>
    <property type="match status" value="1"/>
</dbReference>
<dbReference type="Proteomes" id="UP001430584">
    <property type="component" value="Unassembled WGS sequence"/>
</dbReference>
<feature type="compositionally biased region" description="Polar residues" evidence="1">
    <location>
        <begin position="377"/>
        <end position="391"/>
    </location>
</feature>
<gene>
    <name evidence="2" type="ORF">SLS55_001988</name>
</gene>
<keyword evidence="3" id="KW-1185">Reference proteome</keyword>
<protein>
    <submittedName>
        <fullName evidence="2">Uncharacterized protein</fullName>
    </submittedName>
</protein>
<reference evidence="2 3" key="1">
    <citation type="submission" date="2024-02" db="EMBL/GenBank/DDBJ databases">
        <title>De novo assembly and annotation of 12 fungi associated with fruit tree decline syndrome in Ontario, Canada.</title>
        <authorList>
            <person name="Sulman M."/>
            <person name="Ellouze W."/>
            <person name="Ilyukhin E."/>
        </authorList>
    </citation>
    <scope>NUCLEOTIDE SEQUENCE [LARGE SCALE GENOMIC DNA]</scope>
    <source>
        <strain evidence="2 3">FDS-637</strain>
    </source>
</reference>
<name>A0ABR3CQW4_9PEZI</name>
<dbReference type="RefSeq" id="XP_066636042.1">
    <property type="nucleotide sequence ID" value="XM_066773475.1"/>
</dbReference>
<feature type="region of interest" description="Disordered" evidence="1">
    <location>
        <begin position="251"/>
        <end position="397"/>
    </location>
</feature>
<organism evidence="2 3">
    <name type="scientific">Diplodia seriata</name>
    <dbReference type="NCBI Taxonomy" id="420778"/>
    <lineage>
        <taxon>Eukaryota</taxon>
        <taxon>Fungi</taxon>
        <taxon>Dikarya</taxon>
        <taxon>Ascomycota</taxon>
        <taxon>Pezizomycotina</taxon>
        <taxon>Dothideomycetes</taxon>
        <taxon>Dothideomycetes incertae sedis</taxon>
        <taxon>Botryosphaeriales</taxon>
        <taxon>Botryosphaeriaceae</taxon>
        <taxon>Diplodia</taxon>
    </lineage>
</organism>
<dbReference type="GeneID" id="92006073"/>